<keyword evidence="4" id="KW-0175">Coiled coil</keyword>
<proteinExistence type="predicted"/>
<dbReference type="PROSITE" id="PS51094">
    <property type="entry name" value="PTS_EIIA_TYPE_2"/>
    <property type="match status" value="1"/>
</dbReference>
<dbReference type="Gene3D" id="3.40.930.10">
    <property type="entry name" value="Mannitol-specific EII, Chain A"/>
    <property type="match status" value="1"/>
</dbReference>
<evidence type="ECO:0000313" key="8">
    <source>
        <dbReference type="Proteomes" id="UP000289996"/>
    </source>
</evidence>
<evidence type="ECO:0000256" key="1">
    <source>
        <dbReference type="ARBA" id="ARBA00022737"/>
    </source>
</evidence>
<dbReference type="Proteomes" id="UP000289996">
    <property type="component" value="Unassembled WGS sequence"/>
</dbReference>
<sequence>MNSQYLRLLSFFIVNDSVTINELLAVEHVSERTMNKYIQQLNEELAGAAQVHEKRRRYYLQVNDYQRLAKLQTGHLKKSLDFNDANKRYAYIVKRLFQSTDYITLDDLADELTISKTTLNRDLKQLRQALASYDAEIYAMTNNGIKLMIYDDYEAPIIVDHFVYDYFDLQAMVTSEWLDRVRQCCYRLGLEASMSKLLRRHLIVLNFSINSGYRITSQIPNFHRLWQLSENPLQLATVLSIGFKTELSDNELDYLMAPLAFKANGLLSEALIDSQLTQNGIIFERIRQQSELSSALNFEHMYDQIKYHCLFLINRTIFHVQTNQLLPSNLLEKYPIAYDLAQTMLKVLEGHLGVPVDPAEMGYLVLYFEMELEDRQNKGQPSFEVAIVGQVGASVIKFIQHQLDEIFEDEVVVTVFANAKQLNMNYGHYLLIFSDRPIEYGDTTTPVVRISAAFRANELRVKLQVSLVERAILNSNCEFDFWNLKHQTPYLDAVKTMIEARIDDGSLNTSFMKSWQQREQQGSSVFENGIAIPHVIDNSGHQRILLQLGIFDRRTKYQDRDVQFVFLIGIPQKLNHELNKVLSQVYDLIFLIASNSNIYQGLLNYDQQQPLTQITEGI</sequence>
<evidence type="ECO:0000259" key="6">
    <source>
        <dbReference type="PROSITE" id="PS51372"/>
    </source>
</evidence>
<organism evidence="7 8">
    <name type="scientific">Lactiplantibacillus mudanjiangensis</name>
    <dbReference type="NCBI Taxonomy" id="1296538"/>
    <lineage>
        <taxon>Bacteria</taxon>
        <taxon>Bacillati</taxon>
        <taxon>Bacillota</taxon>
        <taxon>Bacilli</taxon>
        <taxon>Lactobacillales</taxon>
        <taxon>Lactobacillaceae</taxon>
        <taxon>Lactiplantibacillus</taxon>
    </lineage>
</organism>
<feature type="domain" description="PRD" evidence="6">
    <location>
        <begin position="273"/>
        <end position="378"/>
    </location>
</feature>
<keyword evidence="2" id="KW-0805">Transcription regulation</keyword>
<keyword evidence="1" id="KW-0677">Repeat</keyword>
<dbReference type="InterPro" id="IPR011608">
    <property type="entry name" value="PRD"/>
</dbReference>
<keyword evidence="3" id="KW-0804">Transcription</keyword>
<dbReference type="OrthoDB" id="95158at2"/>
<dbReference type="Pfam" id="PF00359">
    <property type="entry name" value="PTS_EIIA_2"/>
    <property type="match status" value="1"/>
</dbReference>
<feature type="domain" description="PTS EIIA type-2" evidence="5">
    <location>
        <begin position="466"/>
        <end position="618"/>
    </location>
</feature>
<dbReference type="InterPro" id="IPR002178">
    <property type="entry name" value="PTS_EIIA_type-2_dom"/>
</dbReference>
<dbReference type="GO" id="GO:0006355">
    <property type="term" value="P:regulation of DNA-templated transcription"/>
    <property type="evidence" value="ECO:0007669"/>
    <property type="project" value="InterPro"/>
</dbReference>
<dbReference type="InterPro" id="IPR016152">
    <property type="entry name" value="PTrfase/Anion_transptr"/>
</dbReference>
<dbReference type="Pfam" id="PF00874">
    <property type="entry name" value="PRD"/>
    <property type="match status" value="1"/>
</dbReference>
<accession>A0A660DTT7</accession>
<dbReference type="Pfam" id="PF08279">
    <property type="entry name" value="HTH_11"/>
    <property type="match status" value="1"/>
</dbReference>
<dbReference type="Gene3D" id="1.10.10.10">
    <property type="entry name" value="Winged helix-like DNA-binding domain superfamily/Winged helix DNA-binding domain"/>
    <property type="match status" value="1"/>
</dbReference>
<dbReference type="SUPFAM" id="SSF46785">
    <property type="entry name" value="Winged helix' DNA-binding domain"/>
    <property type="match status" value="1"/>
</dbReference>
<dbReference type="InterPro" id="IPR036634">
    <property type="entry name" value="PRD_sf"/>
</dbReference>
<dbReference type="Gene3D" id="1.10.1790.10">
    <property type="entry name" value="PRD domain"/>
    <property type="match status" value="1"/>
</dbReference>
<dbReference type="PROSITE" id="PS51372">
    <property type="entry name" value="PRD_2"/>
    <property type="match status" value="1"/>
</dbReference>
<dbReference type="PANTHER" id="PTHR30185">
    <property type="entry name" value="CRYPTIC BETA-GLUCOSIDE BGL OPERON ANTITERMINATOR"/>
    <property type="match status" value="1"/>
</dbReference>
<dbReference type="PANTHER" id="PTHR30185:SF18">
    <property type="entry name" value="TRANSCRIPTIONAL REGULATOR MTLR"/>
    <property type="match status" value="1"/>
</dbReference>
<dbReference type="AlphaFoldDB" id="A0A660DTT7"/>
<evidence type="ECO:0000256" key="3">
    <source>
        <dbReference type="ARBA" id="ARBA00023163"/>
    </source>
</evidence>
<evidence type="ECO:0000256" key="4">
    <source>
        <dbReference type="SAM" id="Coils"/>
    </source>
</evidence>
<dbReference type="InterPro" id="IPR050661">
    <property type="entry name" value="BglG_antiterminators"/>
</dbReference>
<evidence type="ECO:0000256" key="2">
    <source>
        <dbReference type="ARBA" id="ARBA00023015"/>
    </source>
</evidence>
<evidence type="ECO:0000313" key="7">
    <source>
        <dbReference type="EMBL" id="VDG26861.1"/>
    </source>
</evidence>
<feature type="coiled-coil region" evidence="4">
    <location>
        <begin position="109"/>
        <end position="143"/>
    </location>
</feature>
<gene>
    <name evidence="7" type="ORF">MUDAN_MDHGFNIF_00259</name>
</gene>
<dbReference type="RefSeq" id="WP_130851320.1">
    <property type="nucleotide sequence ID" value="NZ_UYIG01000001.1"/>
</dbReference>
<name>A0A660DTT7_9LACO</name>
<reference evidence="7 8" key="1">
    <citation type="submission" date="2018-11" db="EMBL/GenBank/DDBJ databases">
        <authorList>
            <person name="Wuyts S."/>
        </authorList>
    </citation>
    <scope>NUCLEOTIDE SEQUENCE [LARGE SCALE GENOMIC DNA]</scope>
    <source>
        <strain evidence="7">Lactobacillus mudanjiangensis AMBF249</strain>
    </source>
</reference>
<dbReference type="SUPFAM" id="SSF63520">
    <property type="entry name" value="PTS-regulatory domain, PRD"/>
    <property type="match status" value="1"/>
</dbReference>
<protein>
    <submittedName>
        <fullName evidence="7">Sorbitol operon transcription antiterminator,BglG family [Lactobacillus plantarum WCFS1]</fullName>
    </submittedName>
</protein>
<dbReference type="SUPFAM" id="SSF55804">
    <property type="entry name" value="Phoshotransferase/anion transport protein"/>
    <property type="match status" value="1"/>
</dbReference>
<evidence type="ECO:0000259" key="5">
    <source>
        <dbReference type="PROSITE" id="PS51094"/>
    </source>
</evidence>
<dbReference type="InterPro" id="IPR013196">
    <property type="entry name" value="HTH_11"/>
</dbReference>
<dbReference type="InterPro" id="IPR036388">
    <property type="entry name" value="WH-like_DNA-bd_sf"/>
</dbReference>
<dbReference type="InterPro" id="IPR036390">
    <property type="entry name" value="WH_DNA-bd_sf"/>
</dbReference>
<dbReference type="EMBL" id="UYIG01000001">
    <property type="protein sequence ID" value="VDG26861.1"/>
    <property type="molecule type" value="Genomic_DNA"/>
</dbReference>
<keyword evidence="8" id="KW-1185">Reference proteome</keyword>